<protein>
    <recommendedName>
        <fullName evidence="3">DUF6533 domain-containing protein</fullName>
    </recommendedName>
</protein>
<dbReference type="STRING" id="5364.A0A5C3MZE2"/>
<dbReference type="Proteomes" id="UP000305948">
    <property type="component" value="Unassembled WGS sequence"/>
</dbReference>
<name>A0A5C3MZE2_9AGAM</name>
<feature type="transmembrane region" description="Helical" evidence="2">
    <location>
        <begin position="185"/>
        <end position="208"/>
    </location>
</feature>
<gene>
    <name evidence="4" type="ORF">OE88DRAFT_1660773</name>
</gene>
<feature type="transmembrane region" description="Helical" evidence="2">
    <location>
        <begin position="108"/>
        <end position="130"/>
    </location>
</feature>
<sequence length="371" mass="40125">MATANSTGAAMATLTVILYPSALPNPQTPLAFLPPSLAAQFEASRYLYIASLSGYIWDILLALPQEYALLTRSKIRPPTAVYFFSRIAALSYIITSTVFQVAPVGSCQALQVALGVCFAVSVPATSLLFFFRIRAVFRRRPFVVAIFAFLWIATLAGSITVPFAITGGHIGPTNRCINTGVKSFSSVGIIINGVNDSLVFLAISWHLLTSHLVETKWSDRARSFFRGTGFNGLSRSLLQGGQAYYLATVGLNILTIIMILTPSVPAVFHAMFTVPNVALENAMACRVFRELKLGLLRGPEDSLDHSQGGVMIAMSRRPHTAASGQVESDYVNTSQPGAGLSIKIDREVTQRAESGLSSKAVPFDDRDSYME</sequence>
<keyword evidence="2" id="KW-1133">Transmembrane helix</keyword>
<feature type="transmembrane region" description="Helical" evidence="2">
    <location>
        <begin position="142"/>
        <end position="165"/>
    </location>
</feature>
<feature type="transmembrane region" description="Helical" evidence="2">
    <location>
        <begin position="243"/>
        <end position="260"/>
    </location>
</feature>
<evidence type="ECO:0000313" key="5">
    <source>
        <dbReference type="Proteomes" id="UP000305948"/>
    </source>
</evidence>
<evidence type="ECO:0000256" key="1">
    <source>
        <dbReference type="SAM" id="MobiDB-lite"/>
    </source>
</evidence>
<feature type="transmembrane region" description="Helical" evidence="2">
    <location>
        <begin position="83"/>
        <end position="102"/>
    </location>
</feature>
<evidence type="ECO:0000313" key="4">
    <source>
        <dbReference type="EMBL" id="TFK50407.1"/>
    </source>
</evidence>
<keyword evidence="5" id="KW-1185">Reference proteome</keyword>
<evidence type="ECO:0000256" key="2">
    <source>
        <dbReference type="SAM" id="Phobius"/>
    </source>
</evidence>
<reference evidence="4 5" key="1">
    <citation type="journal article" date="2019" name="Nat. Ecol. Evol.">
        <title>Megaphylogeny resolves global patterns of mushroom evolution.</title>
        <authorList>
            <person name="Varga T."/>
            <person name="Krizsan K."/>
            <person name="Foldi C."/>
            <person name="Dima B."/>
            <person name="Sanchez-Garcia M."/>
            <person name="Sanchez-Ramirez S."/>
            <person name="Szollosi G.J."/>
            <person name="Szarkandi J.G."/>
            <person name="Papp V."/>
            <person name="Albert L."/>
            <person name="Andreopoulos W."/>
            <person name="Angelini C."/>
            <person name="Antonin V."/>
            <person name="Barry K.W."/>
            <person name="Bougher N.L."/>
            <person name="Buchanan P."/>
            <person name="Buyck B."/>
            <person name="Bense V."/>
            <person name="Catcheside P."/>
            <person name="Chovatia M."/>
            <person name="Cooper J."/>
            <person name="Damon W."/>
            <person name="Desjardin D."/>
            <person name="Finy P."/>
            <person name="Geml J."/>
            <person name="Haridas S."/>
            <person name="Hughes K."/>
            <person name="Justo A."/>
            <person name="Karasinski D."/>
            <person name="Kautmanova I."/>
            <person name="Kiss B."/>
            <person name="Kocsube S."/>
            <person name="Kotiranta H."/>
            <person name="LaButti K.M."/>
            <person name="Lechner B.E."/>
            <person name="Liimatainen K."/>
            <person name="Lipzen A."/>
            <person name="Lukacs Z."/>
            <person name="Mihaltcheva S."/>
            <person name="Morgado L.N."/>
            <person name="Niskanen T."/>
            <person name="Noordeloos M.E."/>
            <person name="Ohm R.A."/>
            <person name="Ortiz-Santana B."/>
            <person name="Ovrebo C."/>
            <person name="Racz N."/>
            <person name="Riley R."/>
            <person name="Savchenko A."/>
            <person name="Shiryaev A."/>
            <person name="Soop K."/>
            <person name="Spirin V."/>
            <person name="Szebenyi C."/>
            <person name="Tomsovsky M."/>
            <person name="Tulloss R.E."/>
            <person name="Uehling J."/>
            <person name="Grigoriev I.V."/>
            <person name="Vagvolgyi C."/>
            <person name="Papp T."/>
            <person name="Martin F.M."/>
            <person name="Miettinen O."/>
            <person name="Hibbett D.S."/>
            <person name="Nagy L.G."/>
        </authorList>
    </citation>
    <scope>NUCLEOTIDE SEQUENCE [LARGE SCALE GENOMIC DNA]</scope>
    <source>
        <strain evidence="4 5">OMC1185</strain>
    </source>
</reference>
<feature type="region of interest" description="Disordered" evidence="1">
    <location>
        <begin position="323"/>
        <end position="344"/>
    </location>
</feature>
<dbReference type="OrthoDB" id="3230658at2759"/>
<feature type="compositionally biased region" description="Polar residues" evidence="1">
    <location>
        <begin position="323"/>
        <end position="336"/>
    </location>
</feature>
<organism evidence="4 5">
    <name type="scientific">Heliocybe sulcata</name>
    <dbReference type="NCBI Taxonomy" id="5364"/>
    <lineage>
        <taxon>Eukaryota</taxon>
        <taxon>Fungi</taxon>
        <taxon>Dikarya</taxon>
        <taxon>Basidiomycota</taxon>
        <taxon>Agaricomycotina</taxon>
        <taxon>Agaricomycetes</taxon>
        <taxon>Gloeophyllales</taxon>
        <taxon>Gloeophyllaceae</taxon>
        <taxon>Heliocybe</taxon>
    </lineage>
</organism>
<accession>A0A5C3MZE2</accession>
<feature type="domain" description="DUF6533" evidence="3">
    <location>
        <begin position="46"/>
        <end position="90"/>
    </location>
</feature>
<dbReference type="AlphaFoldDB" id="A0A5C3MZE2"/>
<proteinExistence type="predicted"/>
<evidence type="ECO:0000259" key="3">
    <source>
        <dbReference type="Pfam" id="PF20151"/>
    </source>
</evidence>
<dbReference type="Pfam" id="PF20151">
    <property type="entry name" value="DUF6533"/>
    <property type="match status" value="1"/>
</dbReference>
<keyword evidence="2" id="KW-0472">Membrane</keyword>
<keyword evidence="2" id="KW-0812">Transmembrane</keyword>
<dbReference type="EMBL" id="ML213513">
    <property type="protein sequence ID" value="TFK50407.1"/>
    <property type="molecule type" value="Genomic_DNA"/>
</dbReference>
<dbReference type="InterPro" id="IPR045340">
    <property type="entry name" value="DUF6533"/>
</dbReference>